<dbReference type="Ensembl" id="ENSCMMT00000016748.1">
    <property type="protein sequence ID" value="ENSCMMP00000015223.1"/>
    <property type="gene ID" value="ENSCMMG00000009691.1"/>
</dbReference>
<evidence type="ECO:0000256" key="2">
    <source>
        <dbReference type="ARBA" id="ARBA00022490"/>
    </source>
</evidence>
<comment type="similarity">
    <text evidence="7">Belongs to the B9D family.</text>
</comment>
<evidence type="ECO:0000256" key="8">
    <source>
        <dbReference type="ARBA" id="ARBA00039272"/>
    </source>
</evidence>
<keyword evidence="5" id="KW-0966">Cell projection</keyword>
<dbReference type="PANTHER" id="PTHR12968">
    <property type="entry name" value="B9 DOMAIN-CONTAINING"/>
    <property type="match status" value="1"/>
</dbReference>
<keyword evidence="3" id="KW-0970">Cilium biogenesis/degradation</keyword>
<evidence type="ECO:0000313" key="9">
    <source>
        <dbReference type="Ensembl" id="ENSCMMP00000015223.1"/>
    </source>
</evidence>
<protein>
    <recommendedName>
        <fullName evidence="8">B9 domain-containing protein 2</fullName>
    </recommendedName>
</protein>
<evidence type="ECO:0000313" key="10">
    <source>
        <dbReference type="Proteomes" id="UP000694556"/>
    </source>
</evidence>
<keyword evidence="2" id="KW-0963">Cytoplasm</keyword>
<keyword evidence="10" id="KW-1185">Reference proteome</keyword>
<dbReference type="InterPro" id="IPR010796">
    <property type="entry name" value="C2_B9-type_dom"/>
</dbReference>
<dbReference type="Proteomes" id="UP000694556">
    <property type="component" value="Unassembled WGS sequence"/>
</dbReference>
<proteinExistence type="inferred from homology"/>
<reference evidence="9" key="1">
    <citation type="submission" date="2025-08" db="UniProtKB">
        <authorList>
            <consortium name="Ensembl"/>
        </authorList>
    </citation>
    <scope>IDENTIFICATION</scope>
</reference>
<dbReference type="GO" id="GO:0036038">
    <property type="term" value="C:MKS complex"/>
    <property type="evidence" value="ECO:0007669"/>
    <property type="project" value="TreeGrafter"/>
</dbReference>
<name>A0A8C3C670_CAIMO</name>
<sequence>MAELHVIGQLVGASGFPQRRLFCKWGLHAGSAWKLLEGLREGQTQVDDPQAGDMAYWCHPIDVHYATKGLQGWPKLHLEVWHQDSLGRSELLGYGFCHVPSTPGCHALTCVTWRPRGTWGERLSRFWLGGGPQLLAPDPAYAADRFRLRTEAAGTVRLQLGLILRHFERYGVQC</sequence>
<dbReference type="PROSITE" id="PS51381">
    <property type="entry name" value="C2_B9"/>
    <property type="match status" value="1"/>
</dbReference>
<evidence type="ECO:0000256" key="1">
    <source>
        <dbReference type="ARBA" id="ARBA00004120"/>
    </source>
</evidence>
<reference evidence="9" key="2">
    <citation type="submission" date="2025-09" db="UniProtKB">
        <authorList>
            <consortium name="Ensembl"/>
        </authorList>
    </citation>
    <scope>IDENTIFICATION</scope>
</reference>
<accession>A0A8C3C670</accession>
<evidence type="ECO:0000256" key="5">
    <source>
        <dbReference type="ARBA" id="ARBA00023273"/>
    </source>
</evidence>
<evidence type="ECO:0000256" key="4">
    <source>
        <dbReference type="ARBA" id="ARBA00023212"/>
    </source>
</evidence>
<dbReference type="GO" id="GO:0060271">
    <property type="term" value="P:cilium assembly"/>
    <property type="evidence" value="ECO:0007669"/>
    <property type="project" value="TreeGrafter"/>
</dbReference>
<dbReference type="AlphaFoldDB" id="A0A8C3C670"/>
<comment type="subcellular location">
    <subcellularLocation>
        <location evidence="1">Cytoplasm</location>
        <location evidence="1">Cytoskeleton</location>
        <location evidence="1">Cilium basal body</location>
    </subcellularLocation>
</comment>
<evidence type="ECO:0000256" key="6">
    <source>
        <dbReference type="ARBA" id="ARBA00037672"/>
    </source>
</evidence>
<dbReference type="PANTHER" id="PTHR12968:SF2">
    <property type="entry name" value="B9 DOMAIN-CONTAINING PROTEIN 2"/>
    <property type="match status" value="1"/>
</dbReference>
<dbReference type="Pfam" id="PF07162">
    <property type="entry name" value="B9-C2"/>
    <property type="match status" value="1"/>
</dbReference>
<organism evidence="9 10">
    <name type="scientific">Cairina moschata</name>
    <name type="common">Muscovy duck</name>
    <dbReference type="NCBI Taxonomy" id="8855"/>
    <lineage>
        <taxon>Eukaryota</taxon>
        <taxon>Metazoa</taxon>
        <taxon>Chordata</taxon>
        <taxon>Craniata</taxon>
        <taxon>Vertebrata</taxon>
        <taxon>Euteleostomi</taxon>
        <taxon>Archelosauria</taxon>
        <taxon>Archosauria</taxon>
        <taxon>Dinosauria</taxon>
        <taxon>Saurischia</taxon>
        <taxon>Theropoda</taxon>
        <taxon>Coelurosauria</taxon>
        <taxon>Aves</taxon>
        <taxon>Neognathae</taxon>
        <taxon>Galloanserae</taxon>
        <taxon>Anseriformes</taxon>
        <taxon>Anatidae</taxon>
        <taxon>Anatinae</taxon>
        <taxon>Cairina</taxon>
    </lineage>
</organism>
<evidence type="ECO:0000256" key="7">
    <source>
        <dbReference type="ARBA" id="ARBA00038411"/>
    </source>
</evidence>
<comment type="function">
    <text evidence="6">Component of the tectonic-like complex, a complex localized at the transition zone of primary cilia and acting as a barrier that prevents diffusion of transmembrane proteins between the cilia and plasma membranes.</text>
</comment>
<keyword evidence="4" id="KW-0206">Cytoskeleton</keyword>
<evidence type="ECO:0000256" key="3">
    <source>
        <dbReference type="ARBA" id="ARBA00022794"/>
    </source>
</evidence>